<dbReference type="EMBL" id="JAZGQO010000002">
    <property type="protein sequence ID" value="KAK6191170.1"/>
    <property type="molecule type" value="Genomic_DNA"/>
</dbReference>
<name>A0AAN8KGX2_PATCE</name>
<accession>A0AAN8KGX2</accession>
<gene>
    <name evidence="2" type="ORF">SNE40_002909</name>
</gene>
<evidence type="ECO:0000313" key="3">
    <source>
        <dbReference type="Proteomes" id="UP001347796"/>
    </source>
</evidence>
<dbReference type="AlphaFoldDB" id="A0AAN8KGX2"/>
<comment type="caution">
    <text evidence="2">The sequence shown here is derived from an EMBL/GenBank/DDBJ whole genome shotgun (WGS) entry which is preliminary data.</text>
</comment>
<sequence>MRFAELQEIEDGKHLLKKLVRDLIKDMPNSCAPVTTETGDEDDGPTVSKRPKNEDSWLSELLDDDELANDTGSMSPSTEASKEVFNFLNEPRLKNQSSLDWYKLNGAGARFSKNICFGQKTVISPGNLGPE</sequence>
<organism evidence="2 3">
    <name type="scientific">Patella caerulea</name>
    <name type="common">Rayed Mediterranean limpet</name>
    <dbReference type="NCBI Taxonomy" id="87958"/>
    <lineage>
        <taxon>Eukaryota</taxon>
        <taxon>Metazoa</taxon>
        <taxon>Spiralia</taxon>
        <taxon>Lophotrochozoa</taxon>
        <taxon>Mollusca</taxon>
        <taxon>Gastropoda</taxon>
        <taxon>Patellogastropoda</taxon>
        <taxon>Patelloidea</taxon>
        <taxon>Patellidae</taxon>
        <taxon>Patella</taxon>
    </lineage>
</organism>
<feature type="compositionally biased region" description="Polar residues" evidence="1">
    <location>
        <begin position="70"/>
        <end position="79"/>
    </location>
</feature>
<keyword evidence="3" id="KW-1185">Reference proteome</keyword>
<proteinExistence type="predicted"/>
<reference evidence="2 3" key="1">
    <citation type="submission" date="2024-01" db="EMBL/GenBank/DDBJ databases">
        <title>The genome of the rayed Mediterranean limpet Patella caerulea (Linnaeus, 1758).</title>
        <authorList>
            <person name="Anh-Thu Weber A."/>
            <person name="Halstead-Nussloch G."/>
        </authorList>
    </citation>
    <scope>NUCLEOTIDE SEQUENCE [LARGE SCALE GENOMIC DNA]</scope>
    <source>
        <strain evidence="2">AATW-2023a</strain>
        <tissue evidence="2">Whole specimen</tissue>
    </source>
</reference>
<dbReference type="Proteomes" id="UP001347796">
    <property type="component" value="Unassembled WGS sequence"/>
</dbReference>
<evidence type="ECO:0000313" key="2">
    <source>
        <dbReference type="EMBL" id="KAK6191170.1"/>
    </source>
</evidence>
<feature type="region of interest" description="Disordered" evidence="1">
    <location>
        <begin position="28"/>
        <end position="81"/>
    </location>
</feature>
<evidence type="ECO:0000256" key="1">
    <source>
        <dbReference type="SAM" id="MobiDB-lite"/>
    </source>
</evidence>
<protein>
    <submittedName>
        <fullName evidence="2">Uncharacterized protein</fullName>
    </submittedName>
</protein>